<name>A0AAV4FEU4_9GAST</name>
<protein>
    <submittedName>
        <fullName evidence="1">Uncharacterized protein</fullName>
    </submittedName>
</protein>
<reference evidence="1 2" key="1">
    <citation type="journal article" date="2021" name="Elife">
        <title>Chloroplast acquisition without the gene transfer in kleptoplastic sea slugs, Plakobranchus ocellatus.</title>
        <authorList>
            <person name="Maeda T."/>
            <person name="Takahashi S."/>
            <person name="Yoshida T."/>
            <person name="Shimamura S."/>
            <person name="Takaki Y."/>
            <person name="Nagai Y."/>
            <person name="Toyoda A."/>
            <person name="Suzuki Y."/>
            <person name="Arimoto A."/>
            <person name="Ishii H."/>
            <person name="Satoh N."/>
            <person name="Nishiyama T."/>
            <person name="Hasebe M."/>
            <person name="Maruyama T."/>
            <person name="Minagawa J."/>
            <person name="Obokata J."/>
            <person name="Shigenobu S."/>
        </authorList>
    </citation>
    <scope>NUCLEOTIDE SEQUENCE [LARGE SCALE GENOMIC DNA]</scope>
</reference>
<gene>
    <name evidence="1" type="ORF">ElyMa_002090800</name>
</gene>
<evidence type="ECO:0000313" key="1">
    <source>
        <dbReference type="EMBL" id="GFR71305.1"/>
    </source>
</evidence>
<proteinExistence type="predicted"/>
<dbReference type="EMBL" id="BMAT01004282">
    <property type="protein sequence ID" value="GFR71305.1"/>
    <property type="molecule type" value="Genomic_DNA"/>
</dbReference>
<dbReference type="AlphaFoldDB" id="A0AAV4FEU4"/>
<sequence>MGEATLTLCLRHARSSLQIQPVIPRLSVKCQPDKHTRTAHEIDIRQGPRRRDRETHTRLISYLWRTKHALTRYVPLTRLPCLAFQVCLTSLNNTSEEKVIVSGIDTFNGHWA</sequence>
<organism evidence="1 2">
    <name type="scientific">Elysia marginata</name>
    <dbReference type="NCBI Taxonomy" id="1093978"/>
    <lineage>
        <taxon>Eukaryota</taxon>
        <taxon>Metazoa</taxon>
        <taxon>Spiralia</taxon>
        <taxon>Lophotrochozoa</taxon>
        <taxon>Mollusca</taxon>
        <taxon>Gastropoda</taxon>
        <taxon>Heterobranchia</taxon>
        <taxon>Euthyneura</taxon>
        <taxon>Panpulmonata</taxon>
        <taxon>Sacoglossa</taxon>
        <taxon>Placobranchoidea</taxon>
        <taxon>Plakobranchidae</taxon>
        <taxon>Elysia</taxon>
    </lineage>
</organism>
<dbReference type="Proteomes" id="UP000762676">
    <property type="component" value="Unassembled WGS sequence"/>
</dbReference>
<comment type="caution">
    <text evidence="1">The sequence shown here is derived from an EMBL/GenBank/DDBJ whole genome shotgun (WGS) entry which is preliminary data.</text>
</comment>
<accession>A0AAV4FEU4</accession>
<evidence type="ECO:0000313" key="2">
    <source>
        <dbReference type="Proteomes" id="UP000762676"/>
    </source>
</evidence>
<keyword evidence="2" id="KW-1185">Reference proteome</keyword>